<comment type="caution">
    <text evidence="1">The sequence shown here is derived from an EMBL/GenBank/DDBJ whole genome shotgun (WGS) entry which is preliminary data.</text>
</comment>
<evidence type="ECO:0000313" key="1">
    <source>
        <dbReference type="EMBL" id="EFL46852.1"/>
    </source>
</evidence>
<protein>
    <submittedName>
        <fullName evidence="1">Uncharacterized protein</fullName>
    </submittedName>
</protein>
<dbReference type="EMBL" id="AEDO01000013">
    <property type="protein sequence ID" value="EFL46852.1"/>
    <property type="molecule type" value="Genomic_DNA"/>
</dbReference>
<proteinExistence type="predicted"/>
<sequence>MNTILQLLTKEKSNIFIFSYAKIQKNIIFAIEKSIKHY</sequence>
<reference evidence="1 2" key="1">
    <citation type="submission" date="2010-08" db="EMBL/GenBank/DDBJ databases">
        <authorList>
            <person name="Durkin A.S."/>
            <person name="Madupu R."/>
            <person name="Torralba M."/>
            <person name="Gillis M."/>
            <person name="Methe B."/>
            <person name="Sutton G."/>
            <person name="Nelson K.E."/>
        </authorList>
    </citation>
    <scope>NUCLEOTIDE SEQUENCE [LARGE SCALE GENOMIC DNA]</scope>
    <source>
        <strain evidence="1 2">FB035-09AN</strain>
    </source>
</reference>
<dbReference type="AlphaFoldDB" id="E1KP64"/>
<name>E1KP64_9BACT</name>
<accession>E1KP64</accession>
<gene>
    <name evidence="1" type="ORF">HMPREF9296_2602</name>
</gene>
<organism evidence="1 2">
    <name type="scientific">Prevotella disiens FB035-09AN</name>
    <dbReference type="NCBI Taxonomy" id="866771"/>
    <lineage>
        <taxon>Bacteria</taxon>
        <taxon>Pseudomonadati</taxon>
        <taxon>Bacteroidota</taxon>
        <taxon>Bacteroidia</taxon>
        <taxon>Bacteroidales</taxon>
        <taxon>Prevotellaceae</taxon>
        <taxon>Prevotella</taxon>
    </lineage>
</organism>
<evidence type="ECO:0000313" key="2">
    <source>
        <dbReference type="Proteomes" id="UP000003610"/>
    </source>
</evidence>
<dbReference type="Proteomes" id="UP000003610">
    <property type="component" value="Unassembled WGS sequence"/>
</dbReference>
<dbReference type="STRING" id="866771.HMPREF9296_2602"/>